<evidence type="ECO:0000313" key="2">
    <source>
        <dbReference type="Proteomes" id="UP000324705"/>
    </source>
</evidence>
<dbReference type="PANTHER" id="PTHR33377">
    <property type="entry name" value="OS10G0134700 PROTEIN-RELATED"/>
    <property type="match status" value="1"/>
</dbReference>
<dbReference type="Proteomes" id="UP000324705">
    <property type="component" value="Chromosome 2A"/>
</dbReference>
<dbReference type="AlphaFoldDB" id="A0A9R1NG29"/>
<evidence type="ECO:0000313" key="1">
    <source>
        <dbReference type="EMBL" id="VAH24280.1"/>
    </source>
</evidence>
<dbReference type="Gramene" id="TRITD2Av1G002140.1">
    <property type="protein sequence ID" value="TRITD2Av1G002140.1"/>
    <property type="gene ID" value="TRITD2Av1G002140"/>
</dbReference>
<protein>
    <recommendedName>
        <fullName evidence="3">Rx N-terminal domain-containing protein</fullName>
    </recommendedName>
</protein>
<organism evidence="1 2">
    <name type="scientific">Triticum turgidum subsp. durum</name>
    <name type="common">Durum wheat</name>
    <name type="synonym">Triticum durum</name>
    <dbReference type="NCBI Taxonomy" id="4567"/>
    <lineage>
        <taxon>Eukaryota</taxon>
        <taxon>Viridiplantae</taxon>
        <taxon>Streptophyta</taxon>
        <taxon>Embryophyta</taxon>
        <taxon>Tracheophyta</taxon>
        <taxon>Spermatophyta</taxon>
        <taxon>Magnoliopsida</taxon>
        <taxon>Liliopsida</taxon>
        <taxon>Poales</taxon>
        <taxon>Poaceae</taxon>
        <taxon>BOP clade</taxon>
        <taxon>Pooideae</taxon>
        <taxon>Triticodae</taxon>
        <taxon>Triticeae</taxon>
        <taxon>Triticinae</taxon>
        <taxon>Triticum</taxon>
    </lineage>
</organism>
<gene>
    <name evidence="1" type="ORF">TRITD_2Av1G002140</name>
</gene>
<name>A0A9R1NG29_TRITD</name>
<keyword evidence="2" id="KW-1185">Reference proteome</keyword>
<accession>A0A9R1NG29</accession>
<reference evidence="1 2" key="1">
    <citation type="submission" date="2017-09" db="EMBL/GenBank/DDBJ databases">
        <authorList>
            <consortium name="International Durum Wheat Genome Sequencing Consortium (IDWGSC)"/>
            <person name="Milanesi L."/>
        </authorList>
    </citation>
    <scope>NUCLEOTIDE SEQUENCE [LARGE SCALE GENOMIC DNA]</scope>
    <source>
        <strain evidence="2">cv. Svevo</strain>
    </source>
</reference>
<dbReference type="EMBL" id="LT934113">
    <property type="protein sequence ID" value="VAH24280.1"/>
    <property type="molecule type" value="Genomic_DNA"/>
</dbReference>
<dbReference type="PANTHER" id="PTHR33377:SF83">
    <property type="entry name" value="NB-ARC DOMAIN-CONTAINING PROTEIN"/>
    <property type="match status" value="1"/>
</dbReference>
<proteinExistence type="predicted"/>
<evidence type="ECO:0008006" key="3">
    <source>
        <dbReference type="Google" id="ProtNLM"/>
    </source>
</evidence>
<sequence length="70" mass="7949">MDILVSAILGDLVSRSASFVISKYFQQQPGIGKILQRLQSVLLRINIIVEEAEARHITNQGMLRQLKMLR</sequence>